<accession>A0ABR1F025</accession>
<evidence type="ECO:0000256" key="2">
    <source>
        <dbReference type="ARBA" id="ARBA00005085"/>
    </source>
</evidence>
<evidence type="ECO:0000256" key="1">
    <source>
        <dbReference type="ARBA" id="ARBA00003253"/>
    </source>
</evidence>
<dbReference type="PANTHER" id="PTHR12561">
    <property type="entry name" value="LIPOATE-PROTEIN LIGASE"/>
    <property type="match status" value="1"/>
</dbReference>
<evidence type="ECO:0000313" key="7">
    <source>
        <dbReference type="Proteomes" id="UP001498771"/>
    </source>
</evidence>
<proteinExistence type="inferred from homology"/>
<comment type="pathway">
    <text evidence="2">Protein modification; protein lipoylation via exogenous pathway; protein N(6)-(lipoyl)lysine from lipoate: step 2/2.</text>
</comment>
<dbReference type="CDD" id="cd16443">
    <property type="entry name" value="LplA"/>
    <property type="match status" value="1"/>
</dbReference>
<feature type="domain" description="BPL/LPL catalytic" evidence="5">
    <location>
        <begin position="68"/>
        <end position="256"/>
    </location>
</feature>
<organism evidence="6 7">
    <name type="scientific">Myxozyma melibiosi</name>
    <dbReference type="NCBI Taxonomy" id="54550"/>
    <lineage>
        <taxon>Eukaryota</taxon>
        <taxon>Fungi</taxon>
        <taxon>Dikarya</taxon>
        <taxon>Ascomycota</taxon>
        <taxon>Saccharomycotina</taxon>
        <taxon>Lipomycetes</taxon>
        <taxon>Lipomycetales</taxon>
        <taxon>Lipomycetaceae</taxon>
        <taxon>Myxozyma</taxon>
    </lineage>
</organism>
<dbReference type="InterPro" id="IPR004562">
    <property type="entry name" value="LipoylTrfase_LipoateP_Ligase"/>
</dbReference>
<evidence type="ECO:0000259" key="5">
    <source>
        <dbReference type="PROSITE" id="PS51733"/>
    </source>
</evidence>
<dbReference type="EMBL" id="JBBJBU010000013">
    <property type="protein sequence ID" value="KAK7203197.1"/>
    <property type="molecule type" value="Genomic_DNA"/>
</dbReference>
<gene>
    <name evidence="6" type="ORF">BZA70DRAFT_284097</name>
</gene>
<keyword evidence="7" id="KW-1185">Reference proteome</keyword>
<comment type="function">
    <text evidence="1">Catalyzes both the ATP-dependent activation of exogenously supplied lipoate to lipoyl-AMP and the transfer of the activated lipoyl onto the lipoyl domains of lipoate-dependent enzymes.</text>
</comment>
<dbReference type="Gene3D" id="3.30.930.10">
    <property type="entry name" value="Bira Bifunctional Protein, Domain 2"/>
    <property type="match status" value="1"/>
</dbReference>
<reference evidence="6 7" key="1">
    <citation type="submission" date="2024-03" db="EMBL/GenBank/DDBJ databases">
        <title>Genome-scale model development and genomic sequencing of the oleaginous clade Lipomyces.</title>
        <authorList>
            <consortium name="Lawrence Berkeley National Laboratory"/>
            <person name="Czajka J.J."/>
            <person name="Han Y."/>
            <person name="Kim J."/>
            <person name="Mondo S.J."/>
            <person name="Hofstad B.A."/>
            <person name="Robles A."/>
            <person name="Haridas S."/>
            <person name="Riley R."/>
            <person name="LaButti K."/>
            <person name="Pangilinan J."/>
            <person name="Andreopoulos W."/>
            <person name="Lipzen A."/>
            <person name="Yan J."/>
            <person name="Wang M."/>
            <person name="Ng V."/>
            <person name="Grigoriev I.V."/>
            <person name="Spatafora J.W."/>
            <person name="Magnuson J.K."/>
            <person name="Baker S.E."/>
            <person name="Pomraning K.R."/>
        </authorList>
    </citation>
    <scope>NUCLEOTIDE SEQUENCE [LARGE SCALE GENOMIC DNA]</scope>
    <source>
        <strain evidence="6 7">Phaff 52-87</strain>
    </source>
</reference>
<dbReference type="Proteomes" id="UP001498771">
    <property type="component" value="Unassembled WGS sequence"/>
</dbReference>
<comment type="caution">
    <text evidence="6">The sequence shown here is derived from an EMBL/GenBank/DDBJ whole genome shotgun (WGS) entry which is preliminary data.</text>
</comment>
<dbReference type="RefSeq" id="XP_064766230.1">
    <property type="nucleotide sequence ID" value="XM_064913548.1"/>
</dbReference>
<evidence type="ECO:0000256" key="3">
    <source>
        <dbReference type="ARBA" id="ARBA00008242"/>
    </source>
</evidence>
<evidence type="ECO:0000256" key="4">
    <source>
        <dbReference type="ARBA" id="ARBA00015925"/>
    </source>
</evidence>
<dbReference type="InterPro" id="IPR004143">
    <property type="entry name" value="BPL_LPL_catalytic"/>
</dbReference>
<dbReference type="PANTHER" id="PTHR12561:SF3">
    <property type="entry name" value="LIPOYLTRANSFERASE 1, MITOCHONDRIAL"/>
    <property type="match status" value="1"/>
</dbReference>
<name>A0ABR1F025_9ASCO</name>
<dbReference type="PROSITE" id="PS51733">
    <property type="entry name" value="BPL_LPL_CATALYTIC"/>
    <property type="match status" value="1"/>
</dbReference>
<dbReference type="Pfam" id="PF21948">
    <property type="entry name" value="LplA-B_cat"/>
    <property type="match status" value="1"/>
</dbReference>
<dbReference type="SUPFAM" id="SSF55681">
    <property type="entry name" value="Class II aaRS and biotin synthetases"/>
    <property type="match status" value="1"/>
</dbReference>
<evidence type="ECO:0000313" key="6">
    <source>
        <dbReference type="EMBL" id="KAK7203197.1"/>
    </source>
</evidence>
<dbReference type="GeneID" id="90039060"/>
<dbReference type="InterPro" id="IPR045864">
    <property type="entry name" value="aa-tRNA-synth_II/BPL/LPL"/>
</dbReference>
<sequence>MAGSCLYLFRRGIPADVKWTAAKRLLTTAAGRKYNLSVFISNSKSPHFNLSFEDYLFQKYPPSSSPSSIPAKYLLLYTNTPCVIIGRNQNPHRETAVAALRTHGIPLVRRKSGGGAVFHDLGNVNYCVMMPNGDFDRDEHALAICDAVARIGGKGEEGGGVRLEVNERHDIVDCDGKKVSGSAYKLQRGKAYHHGTMLLNSKLHILSEVLHSSSEYTSLQQVEGAGVQSVKSPVANVGVESEAFVEAVVKLFRERYTDGGDGSFSVRFLDEKSLLPDEQDEVLKRVDELQSWKWTFGSTPKFTHKFLLEKDGPPALTFAVKEGTILAVDSTLPESEVVADEMVGKMYRAEEIEEFVPSGYWRDRIRNSI</sequence>
<dbReference type="NCBIfam" id="TIGR00545">
    <property type="entry name" value="lipoyltrans"/>
    <property type="match status" value="1"/>
</dbReference>
<protein>
    <recommendedName>
        <fullName evidence="4">Putative lipoate-protein ligase A</fullName>
    </recommendedName>
</protein>
<comment type="similarity">
    <text evidence="3">Belongs to the LplA family.</text>
</comment>